<dbReference type="GO" id="GO:0003743">
    <property type="term" value="F:translation initiation factor activity"/>
    <property type="evidence" value="ECO:0007669"/>
    <property type="project" value="UniProtKB-KW"/>
</dbReference>
<feature type="compositionally biased region" description="Basic and acidic residues" evidence="1">
    <location>
        <begin position="23"/>
        <end position="32"/>
    </location>
</feature>
<reference evidence="2" key="1">
    <citation type="submission" date="2018-02" db="EMBL/GenBank/DDBJ databases">
        <title>Rhizophora mucronata_Transcriptome.</title>
        <authorList>
            <person name="Meera S.P."/>
            <person name="Sreeshan A."/>
            <person name="Augustine A."/>
        </authorList>
    </citation>
    <scope>NUCLEOTIDE SEQUENCE</scope>
    <source>
        <tissue evidence="2">Leaf</tissue>
    </source>
</reference>
<keyword evidence="2" id="KW-0648">Protein biosynthesis</keyword>
<name>A0A2P2L1A4_RHIMU</name>
<evidence type="ECO:0000256" key="1">
    <source>
        <dbReference type="SAM" id="MobiDB-lite"/>
    </source>
</evidence>
<accession>A0A2P2L1A4</accession>
<proteinExistence type="predicted"/>
<dbReference type="AlphaFoldDB" id="A0A2P2L1A4"/>
<protein>
    <submittedName>
        <fullName evidence="2">Transcription initiation factor IIB isoform X3</fullName>
    </submittedName>
</protein>
<evidence type="ECO:0000313" key="2">
    <source>
        <dbReference type="EMBL" id="MBX11757.1"/>
    </source>
</evidence>
<feature type="region of interest" description="Disordered" evidence="1">
    <location>
        <begin position="16"/>
        <end position="79"/>
    </location>
</feature>
<sequence length="79" mass="8593">MVAMVLKAWIRERSGLEPRFCQRPKEEDKKSAEPPLGLEITVERPPSARGGFEGPPTGTGSLSADSLANVRHSEVSSME</sequence>
<organism evidence="2">
    <name type="scientific">Rhizophora mucronata</name>
    <name type="common">Asiatic mangrove</name>
    <dbReference type="NCBI Taxonomy" id="61149"/>
    <lineage>
        <taxon>Eukaryota</taxon>
        <taxon>Viridiplantae</taxon>
        <taxon>Streptophyta</taxon>
        <taxon>Embryophyta</taxon>
        <taxon>Tracheophyta</taxon>
        <taxon>Spermatophyta</taxon>
        <taxon>Magnoliopsida</taxon>
        <taxon>eudicotyledons</taxon>
        <taxon>Gunneridae</taxon>
        <taxon>Pentapetalae</taxon>
        <taxon>rosids</taxon>
        <taxon>fabids</taxon>
        <taxon>Malpighiales</taxon>
        <taxon>Rhizophoraceae</taxon>
        <taxon>Rhizophora</taxon>
    </lineage>
</organism>
<dbReference type="EMBL" id="GGEC01031273">
    <property type="protein sequence ID" value="MBX11757.1"/>
    <property type="molecule type" value="Transcribed_RNA"/>
</dbReference>
<keyword evidence="2" id="KW-0396">Initiation factor</keyword>
<dbReference type="EMBL" id="GGEC01031274">
    <property type="protein sequence ID" value="MBX11758.1"/>
    <property type="molecule type" value="Transcribed_RNA"/>
</dbReference>